<gene>
    <name evidence="1" type="ORF">B8X00_12205</name>
</gene>
<keyword evidence="2" id="KW-1185">Reference proteome</keyword>
<reference evidence="1 2" key="1">
    <citation type="submission" date="2017-04" db="EMBL/GenBank/DDBJ databases">
        <title>Kefir bacterial isolates.</title>
        <authorList>
            <person name="Kim Y."/>
            <person name="Blasche S."/>
            <person name="Patil K.R."/>
        </authorList>
    </citation>
    <scope>NUCLEOTIDE SEQUENCE [LARGE SCALE GENOMIC DNA]</scope>
    <source>
        <strain evidence="1 2">KR</strain>
    </source>
</reference>
<dbReference type="EMBL" id="NCXK01000032">
    <property type="protein sequence ID" value="PAK76964.1"/>
    <property type="molecule type" value="Genomic_DNA"/>
</dbReference>
<organism evidence="1 2">
    <name type="scientific">Acetobacter fabarum</name>
    <dbReference type="NCBI Taxonomy" id="483199"/>
    <lineage>
        <taxon>Bacteria</taxon>
        <taxon>Pseudomonadati</taxon>
        <taxon>Pseudomonadota</taxon>
        <taxon>Alphaproteobacteria</taxon>
        <taxon>Acetobacterales</taxon>
        <taxon>Acetobacteraceae</taxon>
        <taxon>Acetobacter</taxon>
    </lineage>
</organism>
<dbReference type="OrthoDB" id="7068248at2"/>
<comment type="caution">
    <text evidence="1">The sequence shown here is derived from an EMBL/GenBank/DDBJ whole genome shotgun (WGS) entry which is preliminary data.</text>
</comment>
<evidence type="ECO:0000313" key="2">
    <source>
        <dbReference type="Proteomes" id="UP000216151"/>
    </source>
</evidence>
<accession>A0A269XUL5</accession>
<dbReference type="Proteomes" id="UP000216151">
    <property type="component" value="Unassembled WGS sequence"/>
</dbReference>
<protein>
    <submittedName>
        <fullName evidence="1">Uncharacterized protein</fullName>
    </submittedName>
</protein>
<sequence>MKQQMKPWQVRPIDPAVMRSLNHFSRGRRNAVRGVVGAVRQGTLDSKKIDSIRANHTEADMIAAATMLEAPNGLRKREIVGLVQSDIPPFHKLKAYAGPLEAAYACGFINAWKDQALLAIQAINRLSRLTEVPVAAAISELREFAETWGASSYLASKIVFADQFFDINEKEQKELATVIQMTGHSDDQTLHYTTLENIDAKFSIFIVAQRRANVFNDYVEGDFRRFYSLSDLVSTPVSNEDCGPFLLRAVCSSLIDTVRALWSIVNLKGRLPSVYAAIESNLDANIFDLLISCHDEVAALTEPKLLSVTESTHDSSSEDGHSLLLWRRSAAFLEFPSLCRYRNDIDCVVGYRLISPLLSEPPTWTGKKFNNFDTLKKPNGRFELSTHDSEDVSLDTFYRTYLFLRFIQDPMNLSLLSSEDVLQIFDSTMRLETLLLEPELKTMHLNASDEARALISVLALSLYRNKSSDPDIDFDFRESLVEFIIANFEGSIPKFIDNLAPSSSEVAHYILTSLDEVTLQKMYQIVKSPVEAENARREILTSIGRRLGKIEYIVEAQAIETRAKVAKLKSYFDASRMFVDSIAMKKWLSSNPSSCTELYKALLPTLSTHVSSPDSALTGTRNVKESDIVEFPDKDIYLVERIATEAFREFCVNNEFGIESYLGRRIRHNTLHGVMTQSVDTVLQMSEFNPIIKGTPFGEALKIWQHSFNVFIERMRKEFLQFRNDARPNALFNSEIDPSDTVTKRNLRQLLNTLNVSAPEMLDELIVTFCWGQIGPQLEAASSYIRVKMMQQMTQQLDQALQRFNGPEELKVKSALESVITSVFAQVASWFQAPQTGFVPASIVEICNIVDLEAGRQSTPTKVVGDRQNVKYFGLSVHRLYDCLAVLLGNAFKHGRPDSDVTVKVTTAPVQTTKLHALDVAVRSSLPIEGAKECIERMQAALGVSETGRDMVSEGFSGIKKVKFITRLNEGKSTVEVGVDGNDIEVRFRLKAEVVDEENGY</sequence>
<evidence type="ECO:0000313" key="1">
    <source>
        <dbReference type="EMBL" id="PAK76964.1"/>
    </source>
</evidence>
<proteinExistence type="predicted"/>
<dbReference type="AlphaFoldDB" id="A0A269XUL5"/>
<dbReference type="RefSeq" id="WP_095350339.1">
    <property type="nucleotide sequence ID" value="NZ_NCXK01000032.1"/>
</dbReference>
<name>A0A269XUL5_9PROT</name>